<dbReference type="PROSITE" id="PS00463">
    <property type="entry name" value="ZN2_CY6_FUNGAL_1"/>
    <property type="match status" value="1"/>
</dbReference>
<evidence type="ECO:0000313" key="5">
    <source>
        <dbReference type="Proteomes" id="UP000717696"/>
    </source>
</evidence>
<dbReference type="Proteomes" id="UP000717696">
    <property type="component" value="Unassembled WGS sequence"/>
</dbReference>
<sequence length="537" mass="59693">MMASSTAGPTAQMTGRTSRACNGCRFRKVRCNGSNPCSQCEHLNLACEFSTAPTKRKPAVRGRLVAQLRDKAKTTSPSDVSPPSTGGDSSHHHGDASHHGDSRFDSASSPYAPDYPIDFFMDLVSDFERVVYPFNPVISPAEMRVAIENMHCSHQDAALVYAFAAVTINLTHTAWVVRGDIAAQMTDLMHHSMTSHRQADLAGIVNDGVVGELSVTVKRAVTCIFLEISMMAFKCVDRCFTILRECISMVETLNVQLLNGECGADKSDICRRQRLYWEAFIHERFMTIVTGKRSILPPLRTGFPYTDPSIPPHVDLGFSRLIQLFFIIDDAFLAHWNAQQDPGLPGPPMTAQWIESKQAQLDQDEINAAEAERALSARGHGTLTELQHADLFVTRLWLRTLVWQLALSQGLLRSAPPQTTHQGLSLHFPVQRLSAQLRSLVNRLESVASIGIHGSGIMHKLFEITSTIADVLALPQGPGQSQEDARARMEDFVFLVKFLFNFDRTQKQQREYLREKLEVLQPMYTVVDFADLAGSPT</sequence>
<dbReference type="InterPro" id="IPR050797">
    <property type="entry name" value="Carb_Metab_Trans_Reg"/>
</dbReference>
<dbReference type="CDD" id="cd00067">
    <property type="entry name" value="GAL4"/>
    <property type="match status" value="1"/>
</dbReference>
<dbReference type="SUPFAM" id="SSF57701">
    <property type="entry name" value="Zn2/Cys6 DNA-binding domain"/>
    <property type="match status" value="1"/>
</dbReference>
<dbReference type="Gene3D" id="4.10.240.10">
    <property type="entry name" value="Zn(2)-C6 fungal-type DNA-binding domain"/>
    <property type="match status" value="1"/>
</dbReference>
<evidence type="ECO:0000256" key="1">
    <source>
        <dbReference type="ARBA" id="ARBA00023242"/>
    </source>
</evidence>
<dbReference type="PANTHER" id="PTHR31668">
    <property type="entry name" value="GLUCOSE TRANSPORT TRANSCRIPTION REGULATOR RGT1-RELATED-RELATED"/>
    <property type="match status" value="1"/>
</dbReference>
<protein>
    <submittedName>
        <fullName evidence="4">C6 transcription factor</fullName>
    </submittedName>
</protein>
<reference evidence="4" key="1">
    <citation type="journal article" date="2021" name="Nat. Commun.">
        <title>Genetic determinants of endophytism in the Arabidopsis root mycobiome.</title>
        <authorList>
            <person name="Mesny F."/>
            <person name="Miyauchi S."/>
            <person name="Thiergart T."/>
            <person name="Pickel B."/>
            <person name="Atanasova L."/>
            <person name="Karlsson M."/>
            <person name="Huettel B."/>
            <person name="Barry K.W."/>
            <person name="Haridas S."/>
            <person name="Chen C."/>
            <person name="Bauer D."/>
            <person name="Andreopoulos W."/>
            <person name="Pangilinan J."/>
            <person name="LaButti K."/>
            <person name="Riley R."/>
            <person name="Lipzen A."/>
            <person name="Clum A."/>
            <person name="Drula E."/>
            <person name="Henrissat B."/>
            <person name="Kohler A."/>
            <person name="Grigoriev I.V."/>
            <person name="Martin F.M."/>
            <person name="Hacquard S."/>
        </authorList>
    </citation>
    <scope>NUCLEOTIDE SEQUENCE</scope>
    <source>
        <strain evidence="4">MPI-CAGE-AT-0021</strain>
    </source>
</reference>
<feature type="domain" description="Zn(2)-C6 fungal-type" evidence="3">
    <location>
        <begin position="20"/>
        <end position="49"/>
    </location>
</feature>
<dbReference type="Pfam" id="PF00172">
    <property type="entry name" value="Zn_clus"/>
    <property type="match status" value="1"/>
</dbReference>
<comment type="caution">
    <text evidence="4">The sequence shown here is derived from an EMBL/GenBank/DDBJ whole genome shotgun (WGS) entry which is preliminary data.</text>
</comment>
<dbReference type="InterPro" id="IPR036864">
    <property type="entry name" value="Zn2-C6_fun-type_DNA-bd_sf"/>
</dbReference>
<feature type="region of interest" description="Disordered" evidence="2">
    <location>
        <begin position="68"/>
        <end position="107"/>
    </location>
</feature>
<dbReference type="InterPro" id="IPR001138">
    <property type="entry name" value="Zn2Cys6_DnaBD"/>
</dbReference>
<name>A0A9P9DWU2_9HYPO</name>
<dbReference type="PANTHER" id="PTHR31668:SF24">
    <property type="entry name" value="TRANSCRIPTION FACTOR, PUTATIVE-RELATED"/>
    <property type="match status" value="1"/>
</dbReference>
<evidence type="ECO:0000259" key="3">
    <source>
        <dbReference type="PROSITE" id="PS50048"/>
    </source>
</evidence>
<dbReference type="SMART" id="SM00066">
    <property type="entry name" value="GAL4"/>
    <property type="match status" value="1"/>
</dbReference>
<proteinExistence type="predicted"/>
<dbReference type="PROSITE" id="PS50048">
    <property type="entry name" value="ZN2_CY6_FUNGAL_2"/>
    <property type="match status" value="1"/>
</dbReference>
<feature type="compositionally biased region" description="Basic and acidic residues" evidence="2">
    <location>
        <begin position="89"/>
        <end position="104"/>
    </location>
</feature>
<dbReference type="AlphaFoldDB" id="A0A9P9DWU2"/>
<organism evidence="4 5">
    <name type="scientific">Dactylonectria estremocensis</name>
    <dbReference type="NCBI Taxonomy" id="1079267"/>
    <lineage>
        <taxon>Eukaryota</taxon>
        <taxon>Fungi</taxon>
        <taxon>Dikarya</taxon>
        <taxon>Ascomycota</taxon>
        <taxon>Pezizomycotina</taxon>
        <taxon>Sordariomycetes</taxon>
        <taxon>Hypocreomycetidae</taxon>
        <taxon>Hypocreales</taxon>
        <taxon>Nectriaceae</taxon>
        <taxon>Dactylonectria</taxon>
    </lineage>
</organism>
<dbReference type="EMBL" id="JAGMUU010000023">
    <property type="protein sequence ID" value="KAH7126462.1"/>
    <property type="molecule type" value="Genomic_DNA"/>
</dbReference>
<keyword evidence="5" id="KW-1185">Reference proteome</keyword>
<feature type="compositionally biased region" description="Low complexity" evidence="2">
    <location>
        <begin position="74"/>
        <end position="88"/>
    </location>
</feature>
<gene>
    <name evidence="4" type="ORF">B0J13DRAFT_565527</name>
</gene>
<dbReference type="CDD" id="cd12148">
    <property type="entry name" value="fungal_TF_MHR"/>
    <property type="match status" value="1"/>
</dbReference>
<dbReference type="OrthoDB" id="2740448at2759"/>
<keyword evidence="1" id="KW-0539">Nucleus</keyword>
<evidence type="ECO:0000256" key="2">
    <source>
        <dbReference type="SAM" id="MobiDB-lite"/>
    </source>
</evidence>
<dbReference type="GO" id="GO:0000981">
    <property type="term" value="F:DNA-binding transcription factor activity, RNA polymerase II-specific"/>
    <property type="evidence" value="ECO:0007669"/>
    <property type="project" value="InterPro"/>
</dbReference>
<dbReference type="GO" id="GO:0008270">
    <property type="term" value="F:zinc ion binding"/>
    <property type="evidence" value="ECO:0007669"/>
    <property type="project" value="InterPro"/>
</dbReference>
<evidence type="ECO:0000313" key="4">
    <source>
        <dbReference type="EMBL" id="KAH7126462.1"/>
    </source>
</evidence>
<accession>A0A9P9DWU2</accession>